<accession>A0A834W165</accession>
<dbReference type="InterPro" id="IPR003034">
    <property type="entry name" value="SAP_dom"/>
</dbReference>
<dbReference type="Proteomes" id="UP000634136">
    <property type="component" value="Unassembled WGS sequence"/>
</dbReference>
<keyword evidence="4" id="KW-0808">Transferase</keyword>
<sequence length="916" mass="104022">MSSLLLPSPSIPFKFNHLSPRTVLVRAAVSAPEKRTRRKKQPKDDDSALETALRFTFMEELMGRARNRDSAGVSEVIYDMIAAGLSPGPRSFHALVVSYVLNGDEEAAMQSLRRELSAGLRPVHETFLALIRLSGSKGRTTRGLEILAAMEKLNYDIRQAWIVLIEELVQNNHLEDANQVFLKGAKSGLRATDKVYDLLIEEDCKVGDHSNALEIAYEMEAAGRMATTFHFNCLLSVQATCGIPEIAFATFENMEYGEGYAWFLRVLLVSNLSSKVMVIYYMKPDTETYNWVIQAYTRAESYDRVQDVAELLGMMVEDHKRIQPNAKTHALLVECFTKYCVVREAIRHFRALKNFEGGTNLLHCEGNYGDPLSLYLRALCREGRIVEMLEALEAMAKDKQSLPPRAMILSRKYRTLVSSWIEPLQEEAELGYEIDYIARYIAEGGLTGERKRWVPRRGKTPLDPDAAGFIYSNPIETSFKQRCLEEWKLHHRKLLKTLQNEGLAALGDSASEFDYIKVEERLRKIIKGPEQNVLKPKAASKMIVSELKEELEAQGLPTDGTRNVLYQRVQKARRINRSRGRPLWVPPVEEEEEEVDEELDALISRIKLEEGNTEFWKRRFLGEGLTNNHEKPMDTGKPEPPEFVDDVDTVEDAAKDVEDDEADEEEEEAEQPDEEVEPADNRDVERVKDKEVEAKKPLQMIGVQLLKDSDQPNTTSKKLKQKSSRLQVEDDADDDWFPEDLFEAFKEMRKRKVFDVSDMYTIADAWGWTWERELKNKLPRRWSQEWEVELAIKVMQKANISSRGNKKSFIDVHLVIELGGTPTIGDCAVILRAAIRAPLPSAFLTILQTTHGLGYKFGRPLYDEIISVCLDLGELDAAVAVVADLETTGIMVSDETLDRVISAKQMIDDTSNDATS</sequence>
<name>A0A834W165_9FABA</name>
<gene>
    <name evidence="4" type="ORF">G2W53_044361</name>
</gene>
<keyword evidence="1" id="KW-0677">Repeat</keyword>
<dbReference type="GO" id="GO:0016301">
    <property type="term" value="F:kinase activity"/>
    <property type="evidence" value="ECO:0007669"/>
    <property type="project" value="UniProtKB-KW"/>
</dbReference>
<dbReference type="Pfam" id="PF02037">
    <property type="entry name" value="SAP"/>
    <property type="match status" value="1"/>
</dbReference>
<comment type="caution">
    <text evidence="4">The sequence shown here is derived from an EMBL/GenBank/DDBJ whole genome shotgun (WGS) entry which is preliminary data.</text>
</comment>
<dbReference type="PANTHER" id="PTHR47447:SF25">
    <property type="entry name" value="SAP DOMAIN-CONTAINING PROTEIN"/>
    <property type="match status" value="1"/>
</dbReference>
<evidence type="ECO:0000256" key="1">
    <source>
        <dbReference type="ARBA" id="ARBA00022737"/>
    </source>
</evidence>
<keyword evidence="4" id="KW-0675">Receptor</keyword>
<dbReference type="Gene3D" id="1.10.720.30">
    <property type="entry name" value="SAP domain"/>
    <property type="match status" value="1"/>
</dbReference>
<keyword evidence="5" id="KW-1185">Reference proteome</keyword>
<evidence type="ECO:0000313" key="4">
    <source>
        <dbReference type="EMBL" id="KAF7805250.1"/>
    </source>
</evidence>
<keyword evidence="4" id="KW-0418">Kinase</keyword>
<dbReference type="EMBL" id="JAAIUW010000013">
    <property type="protein sequence ID" value="KAF7805250.1"/>
    <property type="molecule type" value="Genomic_DNA"/>
</dbReference>
<organism evidence="4 5">
    <name type="scientific">Senna tora</name>
    <dbReference type="NCBI Taxonomy" id="362788"/>
    <lineage>
        <taxon>Eukaryota</taxon>
        <taxon>Viridiplantae</taxon>
        <taxon>Streptophyta</taxon>
        <taxon>Embryophyta</taxon>
        <taxon>Tracheophyta</taxon>
        <taxon>Spermatophyta</taxon>
        <taxon>Magnoliopsida</taxon>
        <taxon>eudicotyledons</taxon>
        <taxon>Gunneridae</taxon>
        <taxon>Pentapetalae</taxon>
        <taxon>rosids</taxon>
        <taxon>fabids</taxon>
        <taxon>Fabales</taxon>
        <taxon>Fabaceae</taxon>
        <taxon>Caesalpinioideae</taxon>
        <taxon>Cassia clade</taxon>
        <taxon>Senna</taxon>
    </lineage>
</organism>
<dbReference type="InterPro" id="IPR011990">
    <property type="entry name" value="TPR-like_helical_dom_sf"/>
</dbReference>
<proteinExistence type="predicted"/>
<feature type="compositionally biased region" description="Basic and acidic residues" evidence="2">
    <location>
        <begin position="628"/>
        <end position="640"/>
    </location>
</feature>
<dbReference type="SMART" id="SM00513">
    <property type="entry name" value="SAP"/>
    <property type="match status" value="1"/>
</dbReference>
<feature type="region of interest" description="Disordered" evidence="2">
    <location>
        <begin position="625"/>
        <end position="730"/>
    </location>
</feature>
<dbReference type="OrthoDB" id="2019812at2759"/>
<evidence type="ECO:0000256" key="2">
    <source>
        <dbReference type="SAM" id="MobiDB-lite"/>
    </source>
</evidence>
<dbReference type="Gene3D" id="1.25.40.10">
    <property type="entry name" value="Tetratricopeptide repeat domain"/>
    <property type="match status" value="2"/>
</dbReference>
<feature type="domain" description="SAP" evidence="3">
    <location>
        <begin position="539"/>
        <end position="573"/>
    </location>
</feature>
<dbReference type="AlphaFoldDB" id="A0A834W165"/>
<dbReference type="PROSITE" id="PS50800">
    <property type="entry name" value="SAP"/>
    <property type="match status" value="1"/>
</dbReference>
<feature type="compositionally biased region" description="Basic and acidic residues" evidence="2">
    <location>
        <begin position="679"/>
        <end position="696"/>
    </location>
</feature>
<evidence type="ECO:0000259" key="3">
    <source>
        <dbReference type="PROSITE" id="PS50800"/>
    </source>
</evidence>
<protein>
    <submittedName>
        <fullName evidence="4">Putative leucine-rich repeat receptor-like protein kinase</fullName>
    </submittedName>
</protein>
<reference evidence="4" key="1">
    <citation type="submission" date="2020-09" db="EMBL/GenBank/DDBJ databases">
        <title>Genome-Enabled Discovery of Anthraquinone Biosynthesis in Senna tora.</title>
        <authorList>
            <person name="Kang S.-H."/>
            <person name="Pandey R.P."/>
            <person name="Lee C.-M."/>
            <person name="Sim J.-S."/>
            <person name="Jeong J.-T."/>
            <person name="Choi B.-S."/>
            <person name="Jung M."/>
            <person name="Ginzburg D."/>
            <person name="Zhao K."/>
            <person name="Won S.Y."/>
            <person name="Oh T.-J."/>
            <person name="Yu Y."/>
            <person name="Kim N.-H."/>
            <person name="Lee O.R."/>
            <person name="Lee T.-H."/>
            <person name="Bashyal P."/>
            <person name="Kim T.-S."/>
            <person name="Lee W.-H."/>
            <person name="Kawkins C."/>
            <person name="Kim C.-K."/>
            <person name="Kim J.S."/>
            <person name="Ahn B.O."/>
            <person name="Rhee S.Y."/>
            <person name="Sohng J.K."/>
        </authorList>
    </citation>
    <scope>NUCLEOTIDE SEQUENCE</scope>
    <source>
        <tissue evidence="4">Leaf</tissue>
    </source>
</reference>
<evidence type="ECO:0000313" key="5">
    <source>
        <dbReference type="Proteomes" id="UP000634136"/>
    </source>
</evidence>
<feature type="compositionally biased region" description="Acidic residues" evidence="2">
    <location>
        <begin position="642"/>
        <end position="678"/>
    </location>
</feature>
<dbReference type="PANTHER" id="PTHR47447">
    <property type="entry name" value="OS03G0856100 PROTEIN"/>
    <property type="match status" value="1"/>
</dbReference>
<dbReference type="SUPFAM" id="SSF68906">
    <property type="entry name" value="SAP domain"/>
    <property type="match status" value="1"/>
</dbReference>
<dbReference type="InterPro" id="IPR036361">
    <property type="entry name" value="SAP_dom_sf"/>
</dbReference>